<keyword evidence="3" id="KW-1185">Reference proteome</keyword>
<reference evidence="2" key="1">
    <citation type="submission" date="2021-08" db="EMBL/GenBank/DDBJ databases">
        <title>WGS assembly of Ceratopteris richardii.</title>
        <authorList>
            <person name="Marchant D.B."/>
            <person name="Chen G."/>
            <person name="Jenkins J."/>
            <person name="Shu S."/>
            <person name="Leebens-Mack J."/>
            <person name="Grimwood J."/>
            <person name="Schmutz J."/>
            <person name="Soltis P."/>
            <person name="Soltis D."/>
            <person name="Chen Z.-H."/>
        </authorList>
    </citation>
    <scope>NUCLEOTIDE SEQUENCE</scope>
    <source>
        <strain evidence="2">Whitten #5841</strain>
        <tissue evidence="2">Leaf</tissue>
    </source>
</reference>
<dbReference type="Proteomes" id="UP000825935">
    <property type="component" value="Chromosome 16"/>
</dbReference>
<dbReference type="Pfam" id="PF24626">
    <property type="entry name" value="SH3_Tf2-1"/>
    <property type="match status" value="1"/>
</dbReference>
<organism evidence="2 3">
    <name type="scientific">Ceratopteris richardii</name>
    <name type="common">Triangle waterfern</name>
    <dbReference type="NCBI Taxonomy" id="49495"/>
    <lineage>
        <taxon>Eukaryota</taxon>
        <taxon>Viridiplantae</taxon>
        <taxon>Streptophyta</taxon>
        <taxon>Embryophyta</taxon>
        <taxon>Tracheophyta</taxon>
        <taxon>Polypodiopsida</taxon>
        <taxon>Polypodiidae</taxon>
        <taxon>Polypodiales</taxon>
        <taxon>Pteridineae</taxon>
        <taxon>Pteridaceae</taxon>
        <taxon>Parkerioideae</taxon>
        <taxon>Ceratopteris</taxon>
    </lineage>
</organism>
<dbReference type="AlphaFoldDB" id="A0A8T2SZK0"/>
<dbReference type="PANTHER" id="PTHR46148">
    <property type="entry name" value="CHROMO DOMAIN-CONTAINING PROTEIN"/>
    <property type="match status" value="1"/>
</dbReference>
<dbReference type="EMBL" id="CM035421">
    <property type="protein sequence ID" value="KAH7387538.1"/>
    <property type="molecule type" value="Genomic_DNA"/>
</dbReference>
<gene>
    <name evidence="2" type="ORF">KP509_16G028300</name>
</gene>
<dbReference type="InterPro" id="IPR056924">
    <property type="entry name" value="SH3_Tf2-1"/>
</dbReference>
<protein>
    <recommendedName>
        <fullName evidence="1">Tf2-1-like SH3-like domain-containing protein</fullName>
    </recommendedName>
</protein>
<comment type="caution">
    <text evidence="2">The sequence shown here is derived from an EMBL/GenBank/DDBJ whole genome shotgun (WGS) entry which is preliminary data.</text>
</comment>
<evidence type="ECO:0000313" key="2">
    <source>
        <dbReference type="EMBL" id="KAH7387538.1"/>
    </source>
</evidence>
<feature type="domain" description="Tf2-1-like SH3-like" evidence="1">
    <location>
        <begin position="35"/>
        <end position="97"/>
    </location>
</feature>
<name>A0A8T2SZK0_CERRI</name>
<accession>A0A8T2SZK0</accession>
<proteinExistence type="predicted"/>
<evidence type="ECO:0000259" key="1">
    <source>
        <dbReference type="Pfam" id="PF24626"/>
    </source>
</evidence>
<sequence length="147" mass="17446">MQATLKIAQFNVQQCAKRMNAFVDPHRTPQTFQDGDRVFLHVPLHSSLIVLQKPKLSPRFCEPWRVIKKISDLVYKLQLLDDCKFHPILHVSKLRPYIYQDDYWKLWNCSIPNYLVAWTSHPIIYATWELEATIHKHFLSLITEESD</sequence>
<evidence type="ECO:0000313" key="3">
    <source>
        <dbReference type="Proteomes" id="UP000825935"/>
    </source>
</evidence>
<dbReference type="PANTHER" id="PTHR46148:SF57">
    <property type="entry name" value="OS12G0499874 PROTEIN"/>
    <property type="match status" value="1"/>
</dbReference>